<organism evidence="3">
    <name type="scientific">Chrysotila carterae</name>
    <name type="common">Marine alga</name>
    <name type="synonym">Syracosphaera carterae</name>
    <dbReference type="NCBI Taxonomy" id="13221"/>
    <lineage>
        <taxon>Eukaryota</taxon>
        <taxon>Haptista</taxon>
        <taxon>Haptophyta</taxon>
        <taxon>Prymnesiophyceae</taxon>
        <taxon>Isochrysidales</taxon>
        <taxon>Isochrysidaceae</taxon>
        <taxon>Chrysotila</taxon>
    </lineage>
</organism>
<protein>
    <recommendedName>
        <fullName evidence="2">PPM-type phosphatase domain-containing protein</fullName>
    </recommendedName>
</protein>
<dbReference type="CDD" id="cd00143">
    <property type="entry name" value="PP2Cc"/>
    <property type="match status" value="1"/>
</dbReference>
<feature type="region of interest" description="Disordered" evidence="1">
    <location>
        <begin position="645"/>
        <end position="709"/>
    </location>
</feature>
<dbReference type="InterPro" id="IPR036457">
    <property type="entry name" value="PPM-type-like_dom_sf"/>
</dbReference>
<dbReference type="InterPro" id="IPR015655">
    <property type="entry name" value="PP2C"/>
</dbReference>
<dbReference type="AlphaFoldDB" id="A0A7S4B0H3"/>
<dbReference type="Gene3D" id="2.30.29.30">
    <property type="entry name" value="Pleckstrin-homology domain (PH domain)/Phosphotyrosine-binding domain (PTB)"/>
    <property type="match status" value="1"/>
</dbReference>
<dbReference type="SUPFAM" id="SSF50729">
    <property type="entry name" value="PH domain-like"/>
    <property type="match status" value="1"/>
</dbReference>
<feature type="compositionally biased region" description="Low complexity" evidence="1">
    <location>
        <begin position="188"/>
        <end position="204"/>
    </location>
</feature>
<feature type="compositionally biased region" description="Basic and acidic residues" evidence="1">
    <location>
        <begin position="246"/>
        <end position="262"/>
    </location>
</feature>
<proteinExistence type="predicted"/>
<dbReference type="GO" id="GO:0004722">
    <property type="term" value="F:protein serine/threonine phosphatase activity"/>
    <property type="evidence" value="ECO:0007669"/>
    <property type="project" value="InterPro"/>
</dbReference>
<feature type="region of interest" description="Disordered" evidence="1">
    <location>
        <begin position="175"/>
        <end position="214"/>
    </location>
</feature>
<accession>A0A7S4B0H3</accession>
<feature type="region of interest" description="Disordered" evidence="1">
    <location>
        <begin position="601"/>
        <end position="631"/>
    </location>
</feature>
<sequence>MATCVMEGYLRKSHKGQPWSKGNFKRFFRQEGNHVRYFVSETGKCAGGFDMRSLLFVRPSEEKEIKFGADFIFSDGSKMLISFEESPNEAEAWLTVWASTMASGSMLHPSLRSKRKAAYVSALARDFGSQCMYSCSWFQRQRVRLSSERIAPGAPEMVNPTQTLSVELAKSCPKESNLGKGLTDVDTSDGSDTAAPPADAPAGAQESAKPQATVAALEEVVEFSGETSPDAVWFSPDRQTNSSKSSKRDELSGLSGKGEDTPSRSARGAVLLSPEMDGNMDDAEGLAGSASGWIPTNLIGSLSNHGCKYGSDGVPKTINQDRGCVTYPFAGDANMMLLCVFDGHGEVGEQVSEYMANTVPKLLEDDLDLLYSDMETALTRALETADRKLLDDGVPCHTSGTTGVAVLLHGSTVWAANVGDSRAVVGRRVNGKVVPVALTEDQKPDNPVEMERITRTGAHVTISSSFGAGRVWLPESKGGYGLAMGRSLGDYVFRPFGVIPTPVVTRYELNPDDAWLVLASDGVWEFLSNEQSVKILDLHEHATEGCVELIRHAASAWMREEGSYYRDDITAIVTKLPLLPMSEGVLEALGHLDRRSYSVNNAETSGHGEVEVTRPCGRASEEAGNNGFAPGMPLVQRNVTLEYPKAVPNGGSVRTARESAPTSSSASASSKRPAAPTPNGRSATAVTRPLGTAPRQPAPKHAAQLASKTVTAESFKNLSVAAKKTR</sequence>
<feature type="compositionally biased region" description="Low complexity" evidence="1">
    <location>
        <begin position="658"/>
        <end position="678"/>
    </location>
</feature>
<feature type="region of interest" description="Disordered" evidence="1">
    <location>
        <begin position="226"/>
        <end position="266"/>
    </location>
</feature>
<reference evidence="3" key="1">
    <citation type="submission" date="2021-01" db="EMBL/GenBank/DDBJ databases">
        <authorList>
            <person name="Corre E."/>
            <person name="Pelletier E."/>
            <person name="Niang G."/>
            <person name="Scheremetjew M."/>
            <person name="Finn R."/>
            <person name="Kale V."/>
            <person name="Holt S."/>
            <person name="Cochrane G."/>
            <person name="Meng A."/>
            <person name="Brown T."/>
            <person name="Cohen L."/>
        </authorList>
    </citation>
    <scope>NUCLEOTIDE SEQUENCE</scope>
    <source>
        <strain evidence="3">CCMP645</strain>
    </source>
</reference>
<name>A0A7S4B0H3_CHRCT</name>
<dbReference type="PANTHER" id="PTHR47992">
    <property type="entry name" value="PROTEIN PHOSPHATASE"/>
    <property type="match status" value="1"/>
</dbReference>
<dbReference type="EMBL" id="HBIZ01004397">
    <property type="protein sequence ID" value="CAE0749864.1"/>
    <property type="molecule type" value="Transcribed_RNA"/>
</dbReference>
<dbReference type="Gene3D" id="3.60.40.10">
    <property type="entry name" value="PPM-type phosphatase domain"/>
    <property type="match status" value="1"/>
</dbReference>
<evidence type="ECO:0000256" key="1">
    <source>
        <dbReference type="SAM" id="MobiDB-lite"/>
    </source>
</evidence>
<dbReference type="SUPFAM" id="SSF81606">
    <property type="entry name" value="PP2C-like"/>
    <property type="match status" value="1"/>
</dbReference>
<dbReference type="Pfam" id="PF00481">
    <property type="entry name" value="PP2C"/>
    <property type="match status" value="1"/>
</dbReference>
<dbReference type="PROSITE" id="PS51746">
    <property type="entry name" value="PPM_2"/>
    <property type="match status" value="1"/>
</dbReference>
<evidence type="ECO:0000259" key="2">
    <source>
        <dbReference type="PROSITE" id="PS51746"/>
    </source>
</evidence>
<dbReference type="SMART" id="SM00332">
    <property type="entry name" value="PP2Cc"/>
    <property type="match status" value="1"/>
</dbReference>
<gene>
    <name evidence="3" type="ORF">PCAR00345_LOCUS2448</name>
</gene>
<evidence type="ECO:0000313" key="3">
    <source>
        <dbReference type="EMBL" id="CAE0749864.1"/>
    </source>
</evidence>
<dbReference type="InterPro" id="IPR011993">
    <property type="entry name" value="PH-like_dom_sf"/>
</dbReference>
<dbReference type="InterPro" id="IPR001932">
    <property type="entry name" value="PPM-type_phosphatase-like_dom"/>
</dbReference>
<feature type="domain" description="PPM-type phosphatase" evidence="2">
    <location>
        <begin position="298"/>
        <end position="576"/>
    </location>
</feature>